<evidence type="ECO:0000256" key="1">
    <source>
        <dbReference type="SAM" id="Phobius"/>
    </source>
</evidence>
<evidence type="ECO:0000313" key="3">
    <source>
        <dbReference type="Proteomes" id="UP000178577"/>
    </source>
</evidence>
<dbReference type="EMBL" id="MFAY01000034">
    <property type="protein sequence ID" value="OGD88569.1"/>
    <property type="molecule type" value="Genomic_DNA"/>
</dbReference>
<dbReference type="AlphaFoldDB" id="A0A1F5G9Q8"/>
<accession>A0A1F5G9Q8</accession>
<organism evidence="2 3">
    <name type="scientific">Candidatus Curtissbacteria bacterium RIFCSPHIGHO2_01_FULL_40_12</name>
    <dbReference type="NCBI Taxonomy" id="1797710"/>
    <lineage>
        <taxon>Bacteria</taxon>
        <taxon>Candidatus Curtissiibacteriota</taxon>
    </lineage>
</organism>
<dbReference type="Proteomes" id="UP000178577">
    <property type="component" value="Unassembled WGS sequence"/>
</dbReference>
<sequence length="272" mass="31496">MPQSKVSSIKYFVLSIVFSFLILSVIAIIPAFAQESLEKARADYSFQFSKYREIQKEYQSAKSQYESFKTATSKNEAFLKTKDYQAQIDNLLIAYVLFVNEAGSKVNWQSNAPDRNKITESFEAENSYFKDHREKVQKAQTLEELPPLAKELNEHLNKITFLKIYRALSVYELTHVNSTFDNFNKIYNSLNEYISGKNSGQSNSVISNWQSEMTSITMQAETNFVRAQKKYSQIKQETASKGEYQEISLYSTKTSQELKKTKILFDEILRIL</sequence>
<keyword evidence="1" id="KW-1133">Transmembrane helix</keyword>
<proteinExistence type="predicted"/>
<keyword evidence="1" id="KW-0472">Membrane</keyword>
<gene>
    <name evidence="2" type="ORF">A2693_03645</name>
</gene>
<feature type="transmembrane region" description="Helical" evidence="1">
    <location>
        <begin position="12"/>
        <end position="33"/>
    </location>
</feature>
<evidence type="ECO:0000313" key="2">
    <source>
        <dbReference type="EMBL" id="OGD88569.1"/>
    </source>
</evidence>
<reference evidence="2 3" key="1">
    <citation type="journal article" date="2016" name="Nat. Commun.">
        <title>Thousands of microbial genomes shed light on interconnected biogeochemical processes in an aquifer system.</title>
        <authorList>
            <person name="Anantharaman K."/>
            <person name="Brown C.T."/>
            <person name="Hug L.A."/>
            <person name="Sharon I."/>
            <person name="Castelle C.J."/>
            <person name="Probst A.J."/>
            <person name="Thomas B.C."/>
            <person name="Singh A."/>
            <person name="Wilkins M.J."/>
            <person name="Karaoz U."/>
            <person name="Brodie E.L."/>
            <person name="Williams K.H."/>
            <person name="Hubbard S.S."/>
            <person name="Banfield J.F."/>
        </authorList>
    </citation>
    <scope>NUCLEOTIDE SEQUENCE [LARGE SCALE GENOMIC DNA]</scope>
</reference>
<name>A0A1F5G9Q8_9BACT</name>
<comment type="caution">
    <text evidence="2">The sequence shown here is derived from an EMBL/GenBank/DDBJ whole genome shotgun (WGS) entry which is preliminary data.</text>
</comment>
<keyword evidence="1" id="KW-0812">Transmembrane</keyword>
<protein>
    <submittedName>
        <fullName evidence="2">Uncharacterized protein</fullName>
    </submittedName>
</protein>